<evidence type="ECO:0000313" key="8">
    <source>
        <dbReference type="Proteomes" id="UP000064893"/>
    </source>
</evidence>
<keyword evidence="4 5" id="KW-0472">Membrane</keyword>
<evidence type="ECO:0000256" key="1">
    <source>
        <dbReference type="ARBA" id="ARBA00004141"/>
    </source>
</evidence>
<dbReference type="OrthoDB" id="3181223at2"/>
<organism evidence="7 8">
    <name type="scientific">Salinivirga cyanobacteriivorans</name>
    <dbReference type="NCBI Taxonomy" id="1307839"/>
    <lineage>
        <taxon>Bacteria</taxon>
        <taxon>Pseudomonadati</taxon>
        <taxon>Bacteroidota</taxon>
        <taxon>Bacteroidia</taxon>
        <taxon>Bacteroidales</taxon>
        <taxon>Salinivirgaceae</taxon>
        <taxon>Salinivirga</taxon>
    </lineage>
</organism>
<feature type="transmembrane region" description="Helical" evidence="5">
    <location>
        <begin position="159"/>
        <end position="176"/>
    </location>
</feature>
<keyword evidence="2 5" id="KW-0812">Transmembrane</keyword>
<feature type="transmembrane region" description="Helical" evidence="5">
    <location>
        <begin position="353"/>
        <end position="375"/>
    </location>
</feature>
<dbReference type="InterPro" id="IPR004841">
    <property type="entry name" value="AA-permease/SLC12A_dom"/>
</dbReference>
<dbReference type="STRING" id="1307839.L21SP5_02519"/>
<dbReference type="KEGG" id="blq:L21SP5_02519"/>
<accession>A0A0S2I1G1</accession>
<feature type="transmembrane region" description="Helical" evidence="5">
    <location>
        <begin position="84"/>
        <end position="110"/>
    </location>
</feature>
<dbReference type="PANTHER" id="PTHR11827:SF72">
    <property type="entry name" value="GH08340P"/>
    <property type="match status" value="1"/>
</dbReference>
<evidence type="ECO:0000256" key="3">
    <source>
        <dbReference type="ARBA" id="ARBA00022989"/>
    </source>
</evidence>
<feature type="transmembrane region" description="Helical" evidence="5">
    <location>
        <begin position="328"/>
        <end position="347"/>
    </location>
</feature>
<evidence type="ECO:0000256" key="4">
    <source>
        <dbReference type="ARBA" id="ARBA00023136"/>
    </source>
</evidence>
<feature type="transmembrane region" description="Helical" evidence="5">
    <location>
        <begin position="271"/>
        <end position="295"/>
    </location>
</feature>
<feature type="transmembrane region" description="Helical" evidence="5">
    <location>
        <begin position="409"/>
        <end position="427"/>
    </location>
</feature>
<keyword evidence="8" id="KW-1185">Reference proteome</keyword>
<dbReference type="RefSeq" id="WP_057953540.1">
    <property type="nucleotide sequence ID" value="NZ_CP013118.1"/>
</dbReference>
<dbReference type="AlphaFoldDB" id="A0A0S2I1G1"/>
<reference evidence="7 8" key="1">
    <citation type="submission" date="2015-11" db="EMBL/GenBank/DDBJ databases">
        <title>Description and complete genome sequence of a novel strain predominating in hypersaline microbial mats and representing a new family of the Bacteriodetes phylum.</title>
        <authorList>
            <person name="Spring S."/>
            <person name="Bunk B."/>
            <person name="Sproer C."/>
            <person name="Klenk H.-P."/>
        </authorList>
    </citation>
    <scope>NUCLEOTIDE SEQUENCE [LARGE SCALE GENOMIC DNA]</scope>
    <source>
        <strain evidence="7 8">L21-Spi-D4</strain>
    </source>
</reference>
<dbReference type="EMBL" id="CP013118">
    <property type="protein sequence ID" value="ALO16143.1"/>
    <property type="molecule type" value="Genomic_DNA"/>
</dbReference>
<evidence type="ECO:0000256" key="2">
    <source>
        <dbReference type="ARBA" id="ARBA00022692"/>
    </source>
</evidence>
<feature type="domain" description="Amino acid permease/ SLC12A" evidence="6">
    <location>
        <begin position="15"/>
        <end position="431"/>
    </location>
</feature>
<protein>
    <submittedName>
        <fullName evidence="7">K-Cl cotransporter</fullName>
    </submittedName>
</protein>
<evidence type="ECO:0000259" key="6">
    <source>
        <dbReference type="Pfam" id="PF00324"/>
    </source>
</evidence>
<feature type="transmembrane region" description="Helical" evidence="5">
    <location>
        <begin position="196"/>
        <end position="218"/>
    </location>
</feature>
<dbReference type="InterPro" id="IPR004842">
    <property type="entry name" value="SLC12A_fam"/>
</dbReference>
<dbReference type="Gene3D" id="1.20.1740.10">
    <property type="entry name" value="Amino acid/polyamine transporter I"/>
    <property type="match status" value="1"/>
</dbReference>
<dbReference type="GO" id="GO:0016020">
    <property type="term" value="C:membrane"/>
    <property type="evidence" value="ECO:0007669"/>
    <property type="project" value="UniProtKB-SubCell"/>
</dbReference>
<evidence type="ECO:0000256" key="5">
    <source>
        <dbReference type="SAM" id="Phobius"/>
    </source>
</evidence>
<dbReference type="PANTHER" id="PTHR11827">
    <property type="entry name" value="SOLUTE CARRIER FAMILY 12, CATION COTRANSPORTERS"/>
    <property type="match status" value="1"/>
</dbReference>
<feature type="transmembrane region" description="Helical" evidence="5">
    <location>
        <begin position="230"/>
        <end position="251"/>
    </location>
</feature>
<feature type="transmembrane region" description="Helical" evidence="5">
    <location>
        <begin position="12"/>
        <end position="34"/>
    </location>
</feature>
<dbReference type="GO" id="GO:0015377">
    <property type="term" value="F:chloride:monoatomic cation symporter activity"/>
    <property type="evidence" value="ECO:0007669"/>
    <property type="project" value="InterPro"/>
</dbReference>
<gene>
    <name evidence="7" type="ORF">L21SP5_02519</name>
</gene>
<keyword evidence="3 5" id="KW-1133">Transmembrane helix</keyword>
<dbReference type="Pfam" id="PF00324">
    <property type="entry name" value="AA_permease"/>
    <property type="match status" value="1"/>
</dbReference>
<proteinExistence type="predicted"/>
<feature type="transmembrane region" description="Helical" evidence="5">
    <location>
        <begin position="40"/>
        <end position="63"/>
    </location>
</feature>
<dbReference type="Proteomes" id="UP000064893">
    <property type="component" value="Chromosome"/>
</dbReference>
<feature type="transmembrane region" description="Helical" evidence="5">
    <location>
        <begin position="387"/>
        <end position="403"/>
    </location>
</feature>
<sequence length="740" mass="82256">MQQPRKNAGFGTLPVFLTAISTILGAILFLRFGWAVGQVGLVGVIAIVLISHLVTIPTALAVAEIATNQRVLGGGAYYIISRSFGFNIGGAIGLTLFASQAVSVAFYVIAFGEAFEPVLQTIQANFGFLIPKRVVALATMAILSMLILRRGANLGMKALYVVVAILFTAIALFLFGEPVDGVEKFNLNETVENPEPFFYVFTIIFPAFTGLAAGLGLSGDLKDPRKSIPAGTMWATVVGLVVYLIVGYKFAISATPEQLSADQLIMERIAVWGPIIPIGLAAASLSSALGSIMVAPRTLQAIGLDDIFPGKSISRWLARGKAKDNEPFNGSLITVIIAFFFVFIGDVNFVAEIISMFFMVTYGAICLISFLEHFAADPSYRPTFRSRWYLSFIGALMSIWLMFRMNLPYAALSILIMSGVYVMITRGNPEKRGLAKLFKGVVFQLSRNLQIFAQRANREEDDNSWRPFAVSISKDTFNRRSAFDLMRWISHKYGFGTYIHFIKGYLNDDSNKKADEVMERLIKLASGNKNRIYLDTIISPSFTSAIAQVIQLRTVSGKHNNMIIFEFSRTDPERLTDTMNNYKLLNTTGFDVCVLNTTYKGFGDHREIHLWIKSEDYANANLMILMAYVILGHPDWKRGVIRIFVLTNPENRQKRWTELAKRVKTGRLPISLKNIELVNETKETNRKEIISHHSADADLTIIGFNNHELADQIGKFDVFQGYENLGNILFVSSNSQKVIS</sequence>
<name>A0A0S2I1G1_9BACT</name>
<evidence type="ECO:0000313" key="7">
    <source>
        <dbReference type="EMBL" id="ALO16143.1"/>
    </source>
</evidence>
<dbReference type="PATRIC" id="fig|1307839.3.peg.2645"/>
<feature type="transmembrane region" description="Helical" evidence="5">
    <location>
        <begin position="130"/>
        <end position="147"/>
    </location>
</feature>
<comment type="subcellular location">
    <subcellularLocation>
        <location evidence="1">Membrane</location>
        <topology evidence="1">Multi-pass membrane protein</topology>
    </subcellularLocation>
</comment>